<dbReference type="InterPro" id="IPR050204">
    <property type="entry name" value="AraC_XylS_family_regulators"/>
</dbReference>
<dbReference type="PRINTS" id="PR00032">
    <property type="entry name" value="HTHARAC"/>
</dbReference>
<dbReference type="InterPro" id="IPR018060">
    <property type="entry name" value="HTH_AraC"/>
</dbReference>
<evidence type="ECO:0000256" key="2">
    <source>
        <dbReference type="ARBA" id="ARBA00023125"/>
    </source>
</evidence>
<comment type="caution">
    <text evidence="5">The sequence shown here is derived from an EMBL/GenBank/DDBJ whole genome shotgun (WGS) entry which is preliminary data.</text>
</comment>
<keyword evidence="1" id="KW-0805">Transcription regulation</keyword>
<protein>
    <submittedName>
        <fullName evidence="5">AraC family transcriptional regulator</fullName>
    </submittedName>
</protein>
<feature type="domain" description="HTH araC/xylS-type" evidence="4">
    <location>
        <begin position="191"/>
        <end position="289"/>
    </location>
</feature>
<evidence type="ECO:0000313" key="6">
    <source>
        <dbReference type="Proteomes" id="UP001501074"/>
    </source>
</evidence>
<dbReference type="PANTHER" id="PTHR46796:SF7">
    <property type="entry name" value="ARAC FAMILY TRANSCRIPTIONAL REGULATOR"/>
    <property type="match status" value="1"/>
</dbReference>
<dbReference type="EMBL" id="BAAAZO010000011">
    <property type="protein sequence ID" value="GAA3632677.1"/>
    <property type="molecule type" value="Genomic_DNA"/>
</dbReference>
<dbReference type="PANTHER" id="PTHR46796">
    <property type="entry name" value="HTH-TYPE TRANSCRIPTIONAL ACTIVATOR RHAS-RELATED"/>
    <property type="match status" value="1"/>
</dbReference>
<evidence type="ECO:0000256" key="3">
    <source>
        <dbReference type="ARBA" id="ARBA00023163"/>
    </source>
</evidence>
<dbReference type="SUPFAM" id="SSF46689">
    <property type="entry name" value="Homeodomain-like"/>
    <property type="match status" value="2"/>
</dbReference>
<dbReference type="InterPro" id="IPR037923">
    <property type="entry name" value="HTH-like"/>
</dbReference>
<reference evidence="6" key="1">
    <citation type="journal article" date="2019" name="Int. J. Syst. Evol. Microbiol.">
        <title>The Global Catalogue of Microorganisms (GCM) 10K type strain sequencing project: providing services to taxonomists for standard genome sequencing and annotation.</title>
        <authorList>
            <consortium name="The Broad Institute Genomics Platform"/>
            <consortium name="The Broad Institute Genome Sequencing Center for Infectious Disease"/>
            <person name="Wu L."/>
            <person name="Ma J."/>
        </authorList>
    </citation>
    <scope>NUCLEOTIDE SEQUENCE [LARGE SCALE GENOMIC DNA]</scope>
    <source>
        <strain evidence="6">JCM 16902</strain>
    </source>
</reference>
<accession>A0ABP7AHY4</accession>
<dbReference type="SMART" id="SM00342">
    <property type="entry name" value="HTH_ARAC"/>
    <property type="match status" value="1"/>
</dbReference>
<dbReference type="InterPro" id="IPR009057">
    <property type="entry name" value="Homeodomain-like_sf"/>
</dbReference>
<evidence type="ECO:0000259" key="4">
    <source>
        <dbReference type="PROSITE" id="PS01124"/>
    </source>
</evidence>
<evidence type="ECO:0000313" key="5">
    <source>
        <dbReference type="EMBL" id="GAA3632677.1"/>
    </source>
</evidence>
<dbReference type="Gene3D" id="1.10.10.60">
    <property type="entry name" value="Homeodomain-like"/>
    <property type="match status" value="2"/>
</dbReference>
<dbReference type="PROSITE" id="PS01124">
    <property type="entry name" value="HTH_ARAC_FAMILY_2"/>
    <property type="match status" value="1"/>
</dbReference>
<sequence>MDLVSVALGGARIGEAGARWFGGSGGWGMRFDRFEGIGFHAVLSGSAWLVGAAGEPQSLNAGDIVLIPSGAEHGLSLQPRPLRELPLMKLEAQAPPPPLSAFDIECLCGAYRLGRGHLHPFLRNLPDLIVVSPDPAQYPELSALITVLGQDISESRAGTSLTRTALIDLILVHALRAGPEPLFEIDDAGVAAALSAIHDSPQTLWTVDQLSARAGLSRTAFGRRFVAQTGTSPMAYLTTQRLTRAAQLLCDTDTLLAGIAGQVGYSSEFAFANAFRREFGVSPGRYRREHQRVLGLAL</sequence>
<dbReference type="Proteomes" id="UP001501074">
    <property type="component" value="Unassembled WGS sequence"/>
</dbReference>
<dbReference type="Pfam" id="PF12852">
    <property type="entry name" value="Cupin_6"/>
    <property type="match status" value="1"/>
</dbReference>
<dbReference type="InterPro" id="IPR032783">
    <property type="entry name" value="AraC_lig"/>
</dbReference>
<evidence type="ECO:0000256" key="1">
    <source>
        <dbReference type="ARBA" id="ARBA00023015"/>
    </source>
</evidence>
<dbReference type="RefSeq" id="WP_231483913.1">
    <property type="nucleotide sequence ID" value="NZ_BAAAZO010000011.1"/>
</dbReference>
<dbReference type="InterPro" id="IPR020449">
    <property type="entry name" value="Tscrpt_reg_AraC-type_HTH"/>
</dbReference>
<dbReference type="Pfam" id="PF12833">
    <property type="entry name" value="HTH_18"/>
    <property type="match status" value="1"/>
</dbReference>
<keyword evidence="3" id="KW-0804">Transcription</keyword>
<keyword evidence="2" id="KW-0238">DNA-binding</keyword>
<dbReference type="SUPFAM" id="SSF51215">
    <property type="entry name" value="Regulatory protein AraC"/>
    <property type="match status" value="1"/>
</dbReference>
<keyword evidence="6" id="KW-1185">Reference proteome</keyword>
<name>A0ABP7AHY4_9ACTN</name>
<organism evidence="5 6">
    <name type="scientific">Kineosporia mesophila</name>
    <dbReference type="NCBI Taxonomy" id="566012"/>
    <lineage>
        <taxon>Bacteria</taxon>
        <taxon>Bacillati</taxon>
        <taxon>Actinomycetota</taxon>
        <taxon>Actinomycetes</taxon>
        <taxon>Kineosporiales</taxon>
        <taxon>Kineosporiaceae</taxon>
        <taxon>Kineosporia</taxon>
    </lineage>
</organism>
<proteinExistence type="predicted"/>
<gene>
    <name evidence="5" type="ORF">GCM10022223_58680</name>
</gene>